<accession>A0A1I1IUZ1</accession>
<reference evidence="2 3" key="1">
    <citation type="submission" date="2016-10" db="EMBL/GenBank/DDBJ databases">
        <authorList>
            <person name="de Groot N.N."/>
        </authorList>
    </citation>
    <scope>NUCLEOTIDE SEQUENCE [LARGE SCALE GENOMIC DNA]</scope>
    <source>
        <strain evidence="2 3">DSM 19548</strain>
    </source>
</reference>
<organism evidence="2 3">
    <name type="scientific">Tropicimonas isoalkanivorans</name>
    <dbReference type="NCBI Taxonomy" id="441112"/>
    <lineage>
        <taxon>Bacteria</taxon>
        <taxon>Pseudomonadati</taxon>
        <taxon>Pseudomonadota</taxon>
        <taxon>Alphaproteobacteria</taxon>
        <taxon>Rhodobacterales</taxon>
        <taxon>Roseobacteraceae</taxon>
        <taxon>Tropicimonas</taxon>
    </lineage>
</organism>
<evidence type="ECO:0000313" key="2">
    <source>
        <dbReference type="EMBL" id="SFC39542.1"/>
    </source>
</evidence>
<dbReference type="RefSeq" id="WP_143089854.1">
    <property type="nucleotide sequence ID" value="NZ_FOLG01000004.1"/>
</dbReference>
<dbReference type="AlphaFoldDB" id="A0A1I1IUZ1"/>
<feature type="domain" description="YjiS-like" evidence="1">
    <location>
        <begin position="20"/>
        <end position="58"/>
    </location>
</feature>
<keyword evidence="3" id="KW-1185">Reference proteome</keyword>
<gene>
    <name evidence="2" type="ORF">SAMN04488094_104212</name>
</gene>
<sequence length="71" mass="8276">MAMNDVALGTLPGVSPLRTLRANFADWRRRRAIFWQTYRELDSMSDRELADLRMCRADFYYLAKCKAEAAV</sequence>
<dbReference type="OrthoDB" id="8116725at2"/>
<dbReference type="Proteomes" id="UP000198728">
    <property type="component" value="Unassembled WGS sequence"/>
</dbReference>
<dbReference type="InterPro" id="IPR009506">
    <property type="entry name" value="YjiS-like"/>
</dbReference>
<name>A0A1I1IUZ1_9RHOB</name>
<proteinExistence type="predicted"/>
<evidence type="ECO:0000259" key="1">
    <source>
        <dbReference type="Pfam" id="PF06568"/>
    </source>
</evidence>
<dbReference type="Pfam" id="PF06568">
    <property type="entry name" value="YjiS-like"/>
    <property type="match status" value="1"/>
</dbReference>
<evidence type="ECO:0000313" key="3">
    <source>
        <dbReference type="Proteomes" id="UP000198728"/>
    </source>
</evidence>
<dbReference type="EMBL" id="FOLG01000004">
    <property type="protein sequence ID" value="SFC39542.1"/>
    <property type="molecule type" value="Genomic_DNA"/>
</dbReference>
<dbReference type="STRING" id="441112.SAMN04488094_104212"/>
<protein>
    <recommendedName>
        <fullName evidence="1">YjiS-like domain-containing protein</fullName>
    </recommendedName>
</protein>